<dbReference type="InterPro" id="IPR003719">
    <property type="entry name" value="Phenazine_PhzF-like"/>
</dbReference>
<dbReference type="PANTHER" id="PTHR13774">
    <property type="entry name" value="PHENAZINE BIOSYNTHESIS PROTEIN"/>
    <property type="match status" value="1"/>
</dbReference>
<evidence type="ECO:0000256" key="2">
    <source>
        <dbReference type="ARBA" id="ARBA00023235"/>
    </source>
</evidence>
<dbReference type="SUPFAM" id="SSF54506">
    <property type="entry name" value="Diaminopimelate epimerase-like"/>
    <property type="match status" value="1"/>
</dbReference>
<keyword evidence="2" id="KW-0413">Isomerase</keyword>
<dbReference type="Pfam" id="PF02567">
    <property type="entry name" value="PhzC-PhzF"/>
    <property type="match status" value="1"/>
</dbReference>
<reference evidence="3" key="1">
    <citation type="journal article" date="2022" name="Arch. Microbiol.">
        <title>Pseudodesulfovibrio sediminis sp. nov., a mesophilic and neutrophilic sulfate-reducing bacterium isolated from sediment of a brackish lake.</title>
        <authorList>
            <person name="Takahashi A."/>
            <person name="Kojima H."/>
            <person name="Watanabe M."/>
            <person name="Fukui M."/>
        </authorList>
    </citation>
    <scope>NUCLEOTIDE SEQUENCE</scope>
    <source>
        <strain evidence="3">SF6</strain>
    </source>
</reference>
<evidence type="ECO:0008006" key="5">
    <source>
        <dbReference type="Google" id="ProtNLM"/>
    </source>
</evidence>
<protein>
    <recommendedName>
        <fullName evidence="5">PhzF family phenazine biosynthesis protein</fullName>
    </recommendedName>
</protein>
<accession>A0ABM7P8S3</accession>
<name>A0ABM7P8S3_9BACT</name>
<proteinExistence type="inferred from homology"/>
<gene>
    <name evidence="3" type="ORF">PSDVSF_26890</name>
</gene>
<dbReference type="EMBL" id="AP024485">
    <property type="protein sequence ID" value="BCS89447.1"/>
    <property type="molecule type" value="Genomic_DNA"/>
</dbReference>
<comment type="similarity">
    <text evidence="1">Belongs to the PhzF family.</text>
</comment>
<organism evidence="3 4">
    <name type="scientific">Pseudodesulfovibrio sediminis</name>
    <dbReference type="NCBI Taxonomy" id="2810563"/>
    <lineage>
        <taxon>Bacteria</taxon>
        <taxon>Pseudomonadati</taxon>
        <taxon>Thermodesulfobacteriota</taxon>
        <taxon>Desulfovibrionia</taxon>
        <taxon>Desulfovibrionales</taxon>
        <taxon>Desulfovibrionaceae</taxon>
    </lineage>
</organism>
<evidence type="ECO:0000313" key="3">
    <source>
        <dbReference type="EMBL" id="BCS89447.1"/>
    </source>
</evidence>
<keyword evidence="4" id="KW-1185">Reference proteome</keyword>
<dbReference type="Proteomes" id="UP001053296">
    <property type="component" value="Chromosome"/>
</dbReference>
<dbReference type="Gene3D" id="3.10.310.10">
    <property type="entry name" value="Diaminopimelate Epimerase, Chain A, domain 1"/>
    <property type="match status" value="1"/>
</dbReference>
<dbReference type="NCBIfam" id="TIGR00654">
    <property type="entry name" value="PhzF_family"/>
    <property type="match status" value="1"/>
</dbReference>
<dbReference type="PANTHER" id="PTHR13774:SF39">
    <property type="entry name" value="BIOSYNTHESIS PROTEIN, PUTATIVE-RELATED"/>
    <property type="match status" value="1"/>
</dbReference>
<evidence type="ECO:0000313" key="4">
    <source>
        <dbReference type="Proteomes" id="UP001053296"/>
    </source>
</evidence>
<evidence type="ECO:0000256" key="1">
    <source>
        <dbReference type="ARBA" id="ARBA00008270"/>
    </source>
</evidence>
<sequence>MVDAFTSTPGKGNRAGVVLDATGLSESEMQAVAHTVDVSETAFMIPTPDSTEHALHVRYFTPSTEVPTCGHATVGAHFARARALGLADTTVCRQDRCGRASC</sequence>